<accession>A0A2U9ICI2</accession>
<feature type="transmembrane region" description="Helical" evidence="1">
    <location>
        <begin position="276"/>
        <end position="296"/>
    </location>
</feature>
<feature type="transmembrane region" description="Helical" evidence="1">
    <location>
        <begin position="34"/>
        <end position="51"/>
    </location>
</feature>
<feature type="transmembrane region" description="Helical" evidence="1">
    <location>
        <begin position="98"/>
        <end position="117"/>
    </location>
</feature>
<dbReference type="SUPFAM" id="SSF103473">
    <property type="entry name" value="MFS general substrate transporter"/>
    <property type="match status" value="1"/>
</dbReference>
<evidence type="ECO:0000313" key="2">
    <source>
        <dbReference type="EMBL" id="AWR93726.1"/>
    </source>
</evidence>
<name>A0A2U9ICI2_9CREN</name>
<keyword evidence="3" id="KW-1185">Reference proteome</keyword>
<proteinExistence type="predicted"/>
<feature type="transmembrane region" description="Helical" evidence="1">
    <location>
        <begin position="334"/>
        <end position="360"/>
    </location>
</feature>
<feature type="transmembrane region" description="Helical" evidence="1">
    <location>
        <begin position="247"/>
        <end position="264"/>
    </location>
</feature>
<feature type="transmembrane region" description="Helical" evidence="1">
    <location>
        <begin position="217"/>
        <end position="241"/>
    </location>
</feature>
<dbReference type="InterPro" id="IPR036259">
    <property type="entry name" value="MFS_trans_sf"/>
</dbReference>
<keyword evidence="1" id="KW-0812">Transmembrane</keyword>
<feature type="transmembrane region" description="Helical" evidence="1">
    <location>
        <begin position="138"/>
        <end position="161"/>
    </location>
</feature>
<evidence type="ECO:0008006" key="4">
    <source>
        <dbReference type="Google" id="ProtNLM"/>
    </source>
</evidence>
<sequence length="396" mass="45012">MIMDEVRKLIIFKFLLIVAENSLGYFFLWHLLGIIGLVLTYTLFSITNYIFPHIQLFESPLIDKYKDIVKLLKIGYVLDIITIISLYPIFLYLVKLKLLFFTVLLIGIPFSSIIKALESTALDKLFKILMTDYQRGIYLVRKYEIVALATGQILGTLLLALSLFKNLTLIVIITLIGLAFLLSVRRVDNEVAQQSYISTFKVGFLNIIKNNVLKTILIFNIIYSLPGSLINLFIVYLVYYALHLPPVFIGLWSIIFIIGSLVGNKLGYKFSINSKAWMTFLFVLSDVSDISLVFFTNEQLLPIIYVILFLSSIAGSFANYYFSYLMYSSIPEETFATSSSIMGSISSVFDAVFTIISSLIISLISYFWSVLIAVIIFVVLDILLVSSIFKLKKIDH</sequence>
<protein>
    <recommendedName>
        <fullName evidence="4">MFS transporter</fullName>
    </recommendedName>
</protein>
<feature type="transmembrane region" description="Helical" evidence="1">
    <location>
        <begin position="9"/>
        <end position="28"/>
    </location>
</feature>
<evidence type="ECO:0000313" key="3">
    <source>
        <dbReference type="Proteomes" id="UP000248044"/>
    </source>
</evidence>
<dbReference type="Gene3D" id="1.20.1250.20">
    <property type="entry name" value="MFS general substrate transporter like domains"/>
    <property type="match status" value="1"/>
</dbReference>
<evidence type="ECO:0000256" key="1">
    <source>
        <dbReference type="SAM" id="Phobius"/>
    </source>
</evidence>
<dbReference type="AlphaFoldDB" id="A0A2U9ICI2"/>
<keyword evidence="1" id="KW-1133">Transmembrane helix</keyword>
<keyword evidence="1" id="KW-0472">Membrane</keyword>
<organism evidence="2 3">
    <name type="scientific">Acidianus brierleyi</name>
    <dbReference type="NCBI Taxonomy" id="41673"/>
    <lineage>
        <taxon>Archaea</taxon>
        <taxon>Thermoproteota</taxon>
        <taxon>Thermoprotei</taxon>
        <taxon>Sulfolobales</taxon>
        <taxon>Sulfolobaceae</taxon>
        <taxon>Acidianus</taxon>
    </lineage>
</organism>
<feature type="transmembrane region" description="Helical" evidence="1">
    <location>
        <begin position="366"/>
        <end position="389"/>
    </location>
</feature>
<reference evidence="2 3" key="1">
    <citation type="submission" date="2018-05" db="EMBL/GenBank/DDBJ databases">
        <title>Complete Genome Sequences of Extremely Thermoacidophilic, Metal-Mobilizing Type-Strain Members of the Archaeal Family Sulfolobaceae: Acidianus brierleyi DSM-1651T, Acidianus sulfidivorans DSM-18786T, Metallosphaera hakonensis DSM-7519T, and Metallosphaera prunae DSM-10039T.</title>
        <authorList>
            <person name="Counts J.A."/>
            <person name="Kelly R.M."/>
        </authorList>
    </citation>
    <scope>NUCLEOTIDE SEQUENCE [LARGE SCALE GENOMIC DNA]</scope>
    <source>
        <strain evidence="2 3">DSM 1651</strain>
    </source>
</reference>
<dbReference type="Proteomes" id="UP000248044">
    <property type="component" value="Chromosome"/>
</dbReference>
<feature type="transmembrane region" description="Helical" evidence="1">
    <location>
        <begin position="71"/>
        <end position="92"/>
    </location>
</feature>
<dbReference type="KEGG" id="abri:DFR85_02940"/>
<feature type="transmembrane region" description="Helical" evidence="1">
    <location>
        <begin position="302"/>
        <end position="322"/>
    </location>
</feature>
<gene>
    <name evidence="2" type="ORF">DFR85_02940</name>
</gene>
<dbReference type="EMBL" id="CP029289">
    <property type="protein sequence ID" value="AWR93726.1"/>
    <property type="molecule type" value="Genomic_DNA"/>
</dbReference>
<feature type="transmembrane region" description="Helical" evidence="1">
    <location>
        <begin position="167"/>
        <end position="184"/>
    </location>
</feature>